<accession>A0A370TTU7</accession>
<evidence type="ECO:0000256" key="7">
    <source>
        <dbReference type="ARBA" id="ARBA00022927"/>
    </source>
</evidence>
<evidence type="ECO:0000256" key="8">
    <source>
        <dbReference type="ARBA" id="ARBA00023034"/>
    </source>
</evidence>
<evidence type="ECO:0000256" key="2">
    <source>
        <dbReference type="ARBA" id="ARBA00004347"/>
    </source>
</evidence>
<protein>
    <submittedName>
        <fullName evidence="12">Uncharacterized protein</fullName>
    </submittedName>
</protein>
<dbReference type="GO" id="GO:0006891">
    <property type="term" value="P:intra-Golgi vesicle-mediated transport"/>
    <property type="evidence" value="ECO:0007669"/>
    <property type="project" value="TreeGrafter"/>
</dbReference>
<keyword evidence="4" id="KW-0813">Transport</keyword>
<dbReference type="InterPro" id="IPR006822">
    <property type="entry name" value="Coatomer_esu"/>
</dbReference>
<dbReference type="PANTHER" id="PTHR10805">
    <property type="entry name" value="COATOMER SUBUNIT EPSILON"/>
    <property type="match status" value="1"/>
</dbReference>
<dbReference type="OrthoDB" id="310217at2759"/>
<comment type="caution">
    <text evidence="12">The sequence shown here is derived from an EMBL/GenBank/DDBJ whole genome shotgun (WGS) entry which is preliminary data.</text>
</comment>
<dbReference type="RefSeq" id="XP_031871599.1">
    <property type="nucleotide sequence ID" value="XM_032011906.1"/>
</dbReference>
<dbReference type="GO" id="GO:0005198">
    <property type="term" value="F:structural molecule activity"/>
    <property type="evidence" value="ECO:0007669"/>
    <property type="project" value="InterPro"/>
</dbReference>
<comment type="subcellular location">
    <subcellularLocation>
        <location evidence="2">Cytoplasmic vesicle</location>
        <location evidence="2">COPI-coated vesicle membrane</location>
        <topology evidence="2">Peripheral membrane protein</topology>
        <orientation evidence="2">Cytoplasmic side</orientation>
    </subcellularLocation>
    <subcellularLocation>
        <location evidence="1">Golgi apparatus membrane</location>
        <topology evidence="1">Peripheral membrane protein</topology>
        <orientation evidence="1">Cytoplasmic side</orientation>
    </subcellularLocation>
</comment>
<evidence type="ECO:0000256" key="3">
    <source>
        <dbReference type="ARBA" id="ARBA00008827"/>
    </source>
</evidence>
<evidence type="ECO:0000313" key="12">
    <source>
        <dbReference type="EMBL" id="RDL38943.1"/>
    </source>
</evidence>
<evidence type="ECO:0000256" key="11">
    <source>
        <dbReference type="SAM" id="MobiDB-lite"/>
    </source>
</evidence>
<dbReference type="STRING" id="2656787.A0A370TTU7"/>
<dbReference type="GO" id="GO:0030126">
    <property type="term" value="C:COPI vesicle coat"/>
    <property type="evidence" value="ECO:0007669"/>
    <property type="project" value="TreeGrafter"/>
</dbReference>
<evidence type="ECO:0000256" key="1">
    <source>
        <dbReference type="ARBA" id="ARBA00004255"/>
    </source>
</evidence>
<evidence type="ECO:0000256" key="9">
    <source>
        <dbReference type="ARBA" id="ARBA00023136"/>
    </source>
</evidence>
<evidence type="ECO:0000256" key="5">
    <source>
        <dbReference type="ARBA" id="ARBA00022490"/>
    </source>
</evidence>
<reference evidence="12 13" key="1">
    <citation type="journal article" date="2018" name="IMA Fungus">
        <title>IMA Genome-F 9: Draft genome sequence of Annulohypoxylon stygium, Aspergillus mulundensis, Berkeleyomyces basicola (syn. Thielaviopsis basicola), Ceratocystis smalleyi, two Cercospora beticola strains, Coleophoma cylindrospora, Fusarium fracticaudum, Phialophora cf. hyalina, and Morchella septimelata.</title>
        <authorList>
            <person name="Wingfield B.D."/>
            <person name="Bills G.F."/>
            <person name="Dong Y."/>
            <person name="Huang W."/>
            <person name="Nel W.J."/>
            <person name="Swalarsk-Parry B.S."/>
            <person name="Vaghefi N."/>
            <person name="Wilken P.M."/>
            <person name="An Z."/>
            <person name="de Beer Z.W."/>
            <person name="De Vos L."/>
            <person name="Chen L."/>
            <person name="Duong T.A."/>
            <person name="Gao Y."/>
            <person name="Hammerbacher A."/>
            <person name="Kikkert J.R."/>
            <person name="Li Y."/>
            <person name="Li H."/>
            <person name="Li K."/>
            <person name="Li Q."/>
            <person name="Liu X."/>
            <person name="Ma X."/>
            <person name="Naidoo K."/>
            <person name="Pethybridge S.J."/>
            <person name="Sun J."/>
            <person name="Steenkamp E.T."/>
            <person name="van der Nest M.A."/>
            <person name="van Wyk S."/>
            <person name="Wingfield M.J."/>
            <person name="Xiong C."/>
            <person name="Yue Q."/>
            <person name="Zhang X."/>
        </authorList>
    </citation>
    <scope>NUCLEOTIDE SEQUENCE [LARGE SCALE GENOMIC DNA]</scope>
    <source>
        <strain evidence="12 13">BP 5553</strain>
    </source>
</reference>
<comment type="similarity">
    <text evidence="3">Belongs to the COPE family.</text>
</comment>
<dbReference type="Gene3D" id="1.25.40.10">
    <property type="entry name" value="Tetratricopeptide repeat domain"/>
    <property type="match status" value="1"/>
</dbReference>
<keyword evidence="6" id="KW-0931">ER-Golgi transport</keyword>
<dbReference type="PANTHER" id="PTHR10805:SF0">
    <property type="entry name" value="COATOMER SUBUNIT EPSILON"/>
    <property type="match status" value="1"/>
</dbReference>
<sequence length="531" mass="59184">MIKSWSDDLQGKQILAGGSTIANVYGHNTSQKESDTLSGIPTMDGDGDGDIEIHRDENMENVETQSLRPKRSSSQYSQSLFSNQTDDASRINTDCPREDEETGEERLERWKQFFNHRPLMRCLDDGDGDELLAELLFNRLYEEVRVKAIGMGGSKYRGELQARAFWDNVRGQLRVNDDEIFHAWPYTYVEHEEEHFVRGFRKFKLGSRRITRPPPYFRESAATTVSKHVFRQYWSTWLYFHVMDPFSVEGELLNLANHFYQGQWQQVIDFDISGLSPKNALPARIFSLRAQIALGHAEDVISDVQGESEPELVAVGALAEFAAGNEAKGLKVAEQLAAESADNAAVQVVAGTVLQASGKSEEALALLAQHQGSLEAVALIVQIHLQQNRNDLAIKEVQAARRWAQDSLLVNLAESWGGEKYQQAFYVFEELAQAPATSSTQSLVSQAVAEIHLGRLEEAEAALQQALAKDPKDADAMVNNIVLNVIAGKDSQELRSTLSAVTQEHHFLQDLEEKSGLFDKAATKYSAKVAA</sequence>
<keyword evidence="10" id="KW-0968">Cytoplasmic vesicle</keyword>
<dbReference type="InterPro" id="IPR011990">
    <property type="entry name" value="TPR-like_helical_dom_sf"/>
</dbReference>
<evidence type="ECO:0000313" key="13">
    <source>
        <dbReference type="Proteomes" id="UP000254866"/>
    </source>
</evidence>
<gene>
    <name evidence="12" type="ORF">BP5553_03283</name>
</gene>
<organism evidence="12 13">
    <name type="scientific">Venustampulla echinocandica</name>
    <dbReference type="NCBI Taxonomy" id="2656787"/>
    <lineage>
        <taxon>Eukaryota</taxon>
        <taxon>Fungi</taxon>
        <taxon>Dikarya</taxon>
        <taxon>Ascomycota</taxon>
        <taxon>Pezizomycotina</taxon>
        <taxon>Leotiomycetes</taxon>
        <taxon>Helotiales</taxon>
        <taxon>Pleuroascaceae</taxon>
        <taxon>Venustampulla</taxon>
    </lineage>
</organism>
<dbReference type="GO" id="GO:0000139">
    <property type="term" value="C:Golgi membrane"/>
    <property type="evidence" value="ECO:0007669"/>
    <property type="project" value="UniProtKB-SubCell"/>
</dbReference>
<dbReference type="Proteomes" id="UP000254866">
    <property type="component" value="Unassembled WGS sequence"/>
</dbReference>
<evidence type="ECO:0000256" key="10">
    <source>
        <dbReference type="ARBA" id="ARBA00023329"/>
    </source>
</evidence>
<name>A0A370TTU7_9HELO</name>
<keyword evidence="9" id="KW-0472">Membrane</keyword>
<keyword evidence="7" id="KW-0653">Protein transport</keyword>
<dbReference type="EMBL" id="NPIC01000002">
    <property type="protein sequence ID" value="RDL38943.1"/>
    <property type="molecule type" value="Genomic_DNA"/>
</dbReference>
<feature type="region of interest" description="Disordered" evidence="11">
    <location>
        <begin position="29"/>
        <end position="104"/>
    </location>
</feature>
<evidence type="ECO:0000256" key="4">
    <source>
        <dbReference type="ARBA" id="ARBA00022448"/>
    </source>
</evidence>
<feature type="compositionally biased region" description="Low complexity" evidence="11">
    <location>
        <begin position="72"/>
        <end position="84"/>
    </location>
</feature>
<dbReference type="Pfam" id="PF04733">
    <property type="entry name" value="Coatomer_E"/>
    <property type="match status" value="1"/>
</dbReference>
<keyword evidence="5" id="KW-0963">Cytoplasm</keyword>
<dbReference type="AlphaFoldDB" id="A0A370TTU7"/>
<dbReference type="GO" id="GO:0006888">
    <property type="term" value="P:endoplasmic reticulum to Golgi vesicle-mediated transport"/>
    <property type="evidence" value="ECO:0007669"/>
    <property type="project" value="TreeGrafter"/>
</dbReference>
<dbReference type="GO" id="GO:0006890">
    <property type="term" value="P:retrograde vesicle-mediated transport, Golgi to endoplasmic reticulum"/>
    <property type="evidence" value="ECO:0007669"/>
    <property type="project" value="InterPro"/>
</dbReference>
<dbReference type="SUPFAM" id="SSF48452">
    <property type="entry name" value="TPR-like"/>
    <property type="match status" value="1"/>
</dbReference>
<keyword evidence="8" id="KW-0333">Golgi apparatus</keyword>
<proteinExistence type="inferred from homology"/>
<evidence type="ECO:0000256" key="6">
    <source>
        <dbReference type="ARBA" id="ARBA00022892"/>
    </source>
</evidence>
<dbReference type="GO" id="GO:0015031">
    <property type="term" value="P:protein transport"/>
    <property type="evidence" value="ECO:0007669"/>
    <property type="project" value="UniProtKB-KW"/>
</dbReference>
<keyword evidence="13" id="KW-1185">Reference proteome</keyword>
<dbReference type="GeneID" id="43596132"/>